<dbReference type="RefSeq" id="WP_379513210.1">
    <property type="nucleotide sequence ID" value="NZ_JBHSPA010000010.1"/>
</dbReference>
<comment type="caution">
    <text evidence="2">The sequence shown here is derived from an EMBL/GenBank/DDBJ whole genome shotgun (WGS) entry which is preliminary data.</text>
</comment>
<organism evidence="2 3">
    <name type="scientific">Nonomuraea insulae</name>
    <dbReference type="NCBI Taxonomy" id="1616787"/>
    <lineage>
        <taxon>Bacteria</taxon>
        <taxon>Bacillati</taxon>
        <taxon>Actinomycetota</taxon>
        <taxon>Actinomycetes</taxon>
        <taxon>Streptosporangiales</taxon>
        <taxon>Streptosporangiaceae</taxon>
        <taxon>Nonomuraea</taxon>
    </lineage>
</organism>
<dbReference type="SUPFAM" id="SSF53850">
    <property type="entry name" value="Periplasmic binding protein-like II"/>
    <property type="match status" value="1"/>
</dbReference>
<sequence>MTAFKKKKPGVQIKTQFSGWDGYREKLATQTAESPPPDAGDPGGTLARGR</sequence>
<dbReference type="Proteomes" id="UP001596058">
    <property type="component" value="Unassembled WGS sequence"/>
</dbReference>
<keyword evidence="3" id="KW-1185">Reference proteome</keyword>
<accession>A0ABW1CF78</accession>
<feature type="region of interest" description="Disordered" evidence="1">
    <location>
        <begin position="1"/>
        <end position="50"/>
    </location>
</feature>
<evidence type="ECO:0000313" key="3">
    <source>
        <dbReference type="Proteomes" id="UP001596058"/>
    </source>
</evidence>
<gene>
    <name evidence="2" type="ORF">ACFPZ3_06840</name>
</gene>
<dbReference type="Gene3D" id="3.40.190.10">
    <property type="entry name" value="Periplasmic binding protein-like II"/>
    <property type="match status" value="1"/>
</dbReference>
<evidence type="ECO:0000256" key="1">
    <source>
        <dbReference type="SAM" id="MobiDB-lite"/>
    </source>
</evidence>
<dbReference type="InterPro" id="IPR006059">
    <property type="entry name" value="SBP"/>
</dbReference>
<evidence type="ECO:0000313" key="2">
    <source>
        <dbReference type="EMBL" id="MFC5823560.1"/>
    </source>
</evidence>
<dbReference type="EMBL" id="JBHSPA010000010">
    <property type="protein sequence ID" value="MFC5823560.1"/>
    <property type="molecule type" value="Genomic_DNA"/>
</dbReference>
<proteinExistence type="predicted"/>
<name>A0ABW1CF78_9ACTN</name>
<dbReference type="Pfam" id="PF01547">
    <property type="entry name" value="SBP_bac_1"/>
    <property type="match status" value="1"/>
</dbReference>
<reference evidence="3" key="1">
    <citation type="journal article" date="2019" name="Int. J. Syst. Evol. Microbiol.">
        <title>The Global Catalogue of Microorganisms (GCM) 10K type strain sequencing project: providing services to taxonomists for standard genome sequencing and annotation.</title>
        <authorList>
            <consortium name="The Broad Institute Genomics Platform"/>
            <consortium name="The Broad Institute Genome Sequencing Center for Infectious Disease"/>
            <person name="Wu L."/>
            <person name="Ma J."/>
        </authorList>
    </citation>
    <scope>NUCLEOTIDE SEQUENCE [LARGE SCALE GENOMIC DNA]</scope>
    <source>
        <strain evidence="3">CCUG 53903</strain>
    </source>
</reference>
<protein>
    <submittedName>
        <fullName evidence="2">Extracellular solute-binding protein</fullName>
    </submittedName>
</protein>